<dbReference type="RefSeq" id="WP_189392960.1">
    <property type="nucleotide sequence ID" value="NZ_BMZN01000004.1"/>
</dbReference>
<keyword evidence="2" id="KW-1185">Reference proteome</keyword>
<protein>
    <recommendedName>
        <fullName evidence="3">HK97 gp10 family phage protein</fullName>
    </recommendedName>
</protein>
<name>A0A8H9IIP4_9BURK</name>
<evidence type="ECO:0000313" key="2">
    <source>
        <dbReference type="Proteomes" id="UP000608923"/>
    </source>
</evidence>
<comment type="caution">
    <text evidence="1">The sequence shown here is derived from an EMBL/GenBank/DDBJ whole genome shotgun (WGS) entry which is preliminary data.</text>
</comment>
<organism evidence="1 2">
    <name type="scientific">Alcaligenes pakistanensis</name>
    <dbReference type="NCBI Taxonomy" id="1482717"/>
    <lineage>
        <taxon>Bacteria</taxon>
        <taxon>Pseudomonadati</taxon>
        <taxon>Pseudomonadota</taxon>
        <taxon>Betaproteobacteria</taxon>
        <taxon>Burkholderiales</taxon>
        <taxon>Alcaligenaceae</taxon>
        <taxon>Alcaligenes</taxon>
    </lineage>
</organism>
<sequence>MSNSFAATVSAWAAQSEKRLEATHRRSIELLADEMRETKPNGGRLPFQAGNLARSLMASTQGMPQGAEGAAVFLKDQDVGAVTATLDLGQPVWIGYQAIYARRQNYGFVGADSLGRVYNQAGSYFVEGAIANWQQIVAKAVAELQSGVEAKSK</sequence>
<evidence type="ECO:0000313" key="1">
    <source>
        <dbReference type="EMBL" id="GHC52374.1"/>
    </source>
</evidence>
<accession>A0A8H9IIP4</accession>
<gene>
    <name evidence="1" type="ORF">GCM10010096_25580</name>
</gene>
<dbReference type="EMBL" id="BMZN01000004">
    <property type="protein sequence ID" value="GHC52374.1"/>
    <property type="molecule type" value="Genomic_DNA"/>
</dbReference>
<dbReference type="AlphaFoldDB" id="A0A8H9IIP4"/>
<evidence type="ECO:0008006" key="3">
    <source>
        <dbReference type="Google" id="ProtNLM"/>
    </source>
</evidence>
<reference evidence="2" key="1">
    <citation type="journal article" date="2019" name="Int. J. Syst. Evol. Microbiol.">
        <title>The Global Catalogue of Microorganisms (GCM) 10K type strain sequencing project: providing services to taxonomists for standard genome sequencing and annotation.</title>
        <authorList>
            <consortium name="The Broad Institute Genomics Platform"/>
            <consortium name="The Broad Institute Genome Sequencing Center for Infectious Disease"/>
            <person name="Wu L."/>
            <person name="Ma J."/>
        </authorList>
    </citation>
    <scope>NUCLEOTIDE SEQUENCE [LARGE SCALE GENOMIC DNA]</scope>
    <source>
        <strain evidence="2">KCTC 42083</strain>
    </source>
</reference>
<dbReference type="Proteomes" id="UP000608923">
    <property type="component" value="Unassembled WGS sequence"/>
</dbReference>
<proteinExistence type="predicted"/>